<comment type="catalytic activity">
    <reaction evidence="1">
        <text>ATP + protein L-histidine = ADP + protein N-phospho-L-histidine.</text>
        <dbReference type="EC" id="2.7.13.3"/>
    </reaction>
</comment>
<keyword evidence="9" id="KW-0067">ATP-binding</keyword>
<dbReference type="PANTHER" id="PTHR43047">
    <property type="entry name" value="TWO-COMPONENT HISTIDINE PROTEIN KINASE"/>
    <property type="match status" value="1"/>
</dbReference>
<reference evidence="17 18" key="1">
    <citation type="submission" date="2020-05" db="EMBL/GenBank/DDBJ databases">
        <title>Complete genome sequence of of a novel Thermoleptolyngbya strain isolated from hot springs of Ganzi, Sichuan China.</title>
        <authorList>
            <person name="Tang J."/>
            <person name="Daroch M."/>
            <person name="Li L."/>
            <person name="Waleron K."/>
            <person name="Waleron M."/>
            <person name="Waleron M."/>
        </authorList>
    </citation>
    <scope>NUCLEOTIDE SEQUENCE [LARGE SCALE GENOMIC DNA]</scope>
    <source>
        <strain evidence="17 18">PKUAC-SCTA183</strain>
    </source>
</reference>
<dbReference type="SMART" id="SM00448">
    <property type="entry name" value="REC"/>
    <property type="match status" value="1"/>
</dbReference>
<dbReference type="SMART" id="SM00388">
    <property type="entry name" value="HisKA"/>
    <property type="match status" value="1"/>
</dbReference>
<dbReference type="EC" id="2.7.13.3" evidence="4"/>
<dbReference type="CDD" id="cd16922">
    <property type="entry name" value="HATPase_EvgS-ArcB-TorS-like"/>
    <property type="match status" value="1"/>
</dbReference>
<evidence type="ECO:0000256" key="14">
    <source>
        <dbReference type="PROSITE-ProRule" id="PRU00169"/>
    </source>
</evidence>
<evidence type="ECO:0000256" key="5">
    <source>
        <dbReference type="ARBA" id="ARBA00022553"/>
    </source>
</evidence>
<dbReference type="InterPro" id="IPR003661">
    <property type="entry name" value="HisK_dim/P_dom"/>
</dbReference>
<organism evidence="17 18">
    <name type="scientific">Thermoleptolyngbya sichuanensis A183</name>
    <dbReference type="NCBI Taxonomy" id="2737172"/>
    <lineage>
        <taxon>Bacteria</taxon>
        <taxon>Bacillati</taxon>
        <taxon>Cyanobacteriota</taxon>
        <taxon>Cyanophyceae</taxon>
        <taxon>Oculatellales</taxon>
        <taxon>Oculatellaceae</taxon>
        <taxon>Thermoleptolyngbya</taxon>
        <taxon>Thermoleptolyngbya sichuanensis</taxon>
    </lineage>
</organism>
<dbReference type="PROSITE" id="PS50109">
    <property type="entry name" value="HIS_KIN"/>
    <property type="match status" value="1"/>
</dbReference>
<dbReference type="SUPFAM" id="SSF55781">
    <property type="entry name" value="GAF domain-like"/>
    <property type="match status" value="2"/>
</dbReference>
<comment type="subcellular location">
    <subcellularLocation>
        <location evidence="2">Membrane</location>
    </subcellularLocation>
</comment>
<dbReference type="PRINTS" id="PR00344">
    <property type="entry name" value="BCTRLSENSOR"/>
</dbReference>
<dbReference type="GO" id="GO:0009927">
    <property type="term" value="F:histidine phosphotransfer kinase activity"/>
    <property type="evidence" value="ECO:0007669"/>
    <property type="project" value="TreeGrafter"/>
</dbReference>
<dbReference type="KEGG" id="theu:HPC62_14290"/>
<dbReference type="Gene3D" id="3.40.50.2300">
    <property type="match status" value="1"/>
</dbReference>
<dbReference type="CDD" id="cd00156">
    <property type="entry name" value="REC"/>
    <property type="match status" value="1"/>
</dbReference>
<keyword evidence="18" id="KW-1185">Reference proteome</keyword>
<keyword evidence="12" id="KW-0131">Cell cycle</keyword>
<evidence type="ECO:0000256" key="13">
    <source>
        <dbReference type="ARBA" id="ARBA00074306"/>
    </source>
</evidence>
<evidence type="ECO:0000256" key="7">
    <source>
        <dbReference type="ARBA" id="ARBA00022741"/>
    </source>
</evidence>
<evidence type="ECO:0000256" key="1">
    <source>
        <dbReference type="ARBA" id="ARBA00000085"/>
    </source>
</evidence>
<dbReference type="CDD" id="cd00082">
    <property type="entry name" value="HisKA"/>
    <property type="match status" value="1"/>
</dbReference>
<dbReference type="InterPro" id="IPR011006">
    <property type="entry name" value="CheY-like_superfamily"/>
</dbReference>
<evidence type="ECO:0000256" key="9">
    <source>
        <dbReference type="ARBA" id="ARBA00022840"/>
    </source>
</evidence>
<evidence type="ECO:0000256" key="8">
    <source>
        <dbReference type="ARBA" id="ARBA00022777"/>
    </source>
</evidence>
<dbReference type="FunFam" id="1.10.287.130:FF:000038">
    <property type="entry name" value="Sensory transduction histidine kinase"/>
    <property type="match status" value="1"/>
</dbReference>
<dbReference type="InterPro" id="IPR001789">
    <property type="entry name" value="Sig_transdc_resp-reg_receiver"/>
</dbReference>
<dbReference type="GO" id="GO:0005886">
    <property type="term" value="C:plasma membrane"/>
    <property type="evidence" value="ECO:0007669"/>
    <property type="project" value="TreeGrafter"/>
</dbReference>
<dbReference type="InterPro" id="IPR036097">
    <property type="entry name" value="HisK_dim/P_sf"/>
</dbReference>
<dbReference type="AlphaFoldDB" id="A0A6M8BK93"/>
<keyword evidence="11" id="KW-0472">Membrane</keyword>
<feature type="modified residue" description="4-aspartylphosphate" evidence="14">
    <location>
        <position position="43"/>
    </location>
</feature>
<keyword evidence="6" id="KW-0808">Transferase</keyword>
<dbReference type="Gene3D" id="3.30.450.40">
    <property type="match status" value="2"/>
</dbReference>
<dbReference type="Gene3D" id="1.10.287.130">
    <property type="match status" value="1"/>
</dbReference>
<dbReference type="InterPro" id="IPR036890">
    <property type="entry name" value="HATPase_C_sf"/>
</dbReference>
<feature type="domain" description="Response regulatory" evidence="16">
    <location>
        <begin position="1"/>
        <end position="108"/>
    </location>
</feature>
<evidence type="ECO:0000256" key="4">
    <source>
        <dbReference type="ARBA" id="ARBA00012438"/>
    </source>
</evidence>
<gene>
    <name evidence="17" type="ORF">HPC62_14290</name>
</gene>
<dbReference type="SUPFAM" id="SSF55874">
    <property type="entry name" value="ATPase domain of HSP90 chaperone/DNA topoisomerase II/histidine kinase"/>
    <property type="match status" value="1"/>
</dbReference>
<accession>A0A6M8BK93</accession>
<evidence type="ECO:0000256" key="11">
    <source>
        <dbReference type="ARBA" id="ARBA00023136"/>
    </source>
</evidence>
<evidence type="ECO:0000256" key="6">
    <source>
        <dbReference type="ARBA" id="ARBA00022679"/>
    </source>
</evidence>
<evidence type="ECO:0000256" key="10">
    <source>
        <dbReference type="ARBA" id="ARBA00023012"/>
    </source>
</evidence>
<keyword evidence="5 14" id="KW-0597">Phosphoprotein</keyword>
<evidence type="ECO:0000313" key="18">
    <source>
        <dbReference type="Proteomes" id="UP000505210"/>
    </source>
</evidence>
<dbReference type="Pfam" id="PF00512">
    <property type="entry name" value="HisKA"/>
    <property type="match status" value="1"/>
</dbReference>
<dbReference type="FunFam" id="3.30.565.10:FF:000010">
    <property type="entry name" value="Sensor histidine kinase RcsC"/>
    <property type="match status" value="1"/>
</dbReference>
<dbReference type="InterPro" id="IPR003594">
    <property type="entry name" value="HATPase_dom"/>
</dbReference>
<dbReference type="Proteomes" id="UP000505210">
    <property type="component" value="Chromosome"/>
</dbReference>
<evidence type="ECO:0000259" key="16">
    <source>
        <dbReference type="PROSITE" id="PS50110"/>
    </source>
</evidence>
<evidence type="ECO:0000313" key="17">
    <source>
        <dbReference type="EMBL" id="QKD84966.1"/>
    </source>
</evidence>
<protein>
    <recommendedName>
        <fullName evidence="13">Circadian input-output histidine kinase CikA</fullName>
        <ecNumber evidence="4">2.7.13.3</ecNumber>
    </recommendedName>
</protein>
<keyword evidence="8" id="KW-0418">Kinase</keyword>
<dbReference type="SUPFAM" id="SSF47384">
    <property type="entry name" value="Homodimeric domain of signal transducing histidine kinase"/>
    <property type="match status" value="1"/>
</dbReference>
<dbReference type="SMART" id="SM00387">
    <property type="entry name" value="HATPase_c"/>
    <property type="match status" value="1"/>
</dbReference>
<feature type="domain" description="Histidine kinase" evidence="15">
    <location>
        <begin position="509"/>
        <end position="727"/>
    </location>
</feature>
<dbReference type="PROSITE" id="PS50110">
    <property type="entry name" value="RESPONSE_REGULATORY"/>
    <property type="match status" value="1"/>
</dbReference>
<keyword evidence="7" id="KW-0547">Nucleotide-binding</keyword>
<proteinExistence type="inferred from homology"/>
<comment type="similarity">
    <text evidence="3">In the N-terminal section; belongs to the phytochrome family.</text>
</comment>
<evidence type="ECO:0000256" key="3">
    <source>
        <dbReference type="ARBA" id="ARBA00006402"/>
    </source>
</evidence>
<dbReference type="InterPro" id="IPR004358">
    <property type="entry name" value="Sig_transdc_His_kin-like_C"/>
</dbReference>
<dbReference type="EMBL" id="CP053661">
    <property type="protein sequence ID" value="QKD84966.1"/>
    <property type="molecule type" value="Genomic_DNA"/>
</dbReference>
<dbReference type="GO" id="GO:0000155">
    <property type="term" value="F:phosphorelay sensor kinase activity"/>
    <property type="evidence" value="ECO:0007669"/>
    <property type="project" value="InterPro"/>
</dbReference>
<name>A0A6M8BK93_9CYAN</name>
<dbReference type="SUPFAM" id="SSF52172">
    <property type="entry name" value="CheY-like"/>
    <property type="match status" value="1"/>
</dbReference>
<dbReference type="Pfam" id="PF00072">
    <property type="entry name" value="Response_reg"/>
    <property type="match status" value="1"/>
</dbReference>
<dbReference type="PANTHER" id="PTHR43047:SF63">
    <property type="entry name" value="HISTIDINE KINASE"/>
    <property type="match status" value="1"/>
</dbReference>
<dbReference type="Gene3D" id="3.30.565.10">
    <property type="entry name" value="Histidine kinase-like ATPase, C-terminal domain"/>
    <property type="match status" value="1"/>
</dbReference>
<evidence type="ECO:0000256" key="12">
    <source>
        <dbReference type="ARBA" id="ARBA00023306"/>
    </source>
</evidence>
<evidence type="ECO:0000256" key="2">
    <source>
        <dbReference type="ARBA" id="ARBA00004370"/>
    </source>
</evidence>
<evidence type="ECO:0000259" key="15">
    <source>
        <dbReference type="PROSITE" id="PS50109"/>
    </source>
</evidence>
<dbReference type="GO" id="GO:0005524">
    <property type="term" value="F:ATP binding"/>
    <property type="evidence" value="ECO:0007669"/>
    <property type="project" value="UniProtKB-KW"/>
</dbReference>
<dbReference type="SMART" id="SM00065">
    <property type="entry name" value="GAF"/>
    <property type="match status" value="2"/>
</dbReference>
<dbReference type="InterPro" id="IPR003018">
    <property type="entry name" value="GAF"/>
</dbReference>
<dbReference type="InterPro" id="IPR005467">
    <property type="entry name" value="His_kinase_dom"/>
</dbReference>
<dbReference type="InterPro" id="IPR029016">
    <property type="entry name" value="GAF-like_dom_sf"/>
</dbReference>
<sequence>MDAELVALTLEENGVSFTCDIVDSLSTYQQCVKEHDYDAVLADYRLPGFTAYEALAALQSAGRDVPLILVTGSLGEEAAVDCIKAGMTDYVMKDRLFRLPMVLRRSLQEYALRRQKLAADQRLRQQTRQVAIMNQVLRKMRETLVLDDLMQSTMDVLHQVLGVDVCALLMQGNTAQRSAWSETMMVRCVSNATPERDRLLGRKFECGFQRYYGDRLLQGQSIVLSTIPIDSPVDILSISQSQNIQSTLIVPMLCQKTYLGAITLHQCQHQRDWSREEVDLVEAIAGQFALAIHQAQLFEQVQQQAQREQFLNQLGQTLNSSLDLDFILQELVRLAGEYFGVDRVVLLRHEAEWIVPQTEWRASDAVIPSLDLPLPMHEWQDFFRPEGDYLTQKVWHAPTFLEDPWVQKIPSARLRGQRKHIQSMLSTPILVRGQHYGELSLDCTQTRRTFTTDEIQLVQRLADATAIALFNAQSYERLEKLVQERTQELEQEKRISEAANRAKSEFLTHMSHELRTPLTGILGFADVLSRQLHGPLSSLQRQYVEGIRSCGDHLLELINDLLDLSKIEAGREELFFEPVLVQEVCDACMSMVQETAQKRGLRLILDIAQDVTVCTADKRRLKQILSNLLANAVKFTDEGSVTLKVWQQAKALHFAVIDTGIGIAPSDQSRLFQAFQQLNGGLNRKYEGTGLGLVLSSKLARLHGGQITVSSELGKGSCFTVILPEKIPPLSPPP</sequence>
<dbReference type="Pfam" id="PF01590">
    <property type="entry name" value="GAF"/>
    <property type="match status" value="2"/>
</dbReference>
<dbReference type="Pfam" id="PF02518">
    <property type="entry name" value="HATPase_c"/>
    <property type="match status" value="1"/>
</dbReference>
<keyword evidence="10" id="KW-0902">Two-component regulatory system</keyword>